<feature type="binding site" evidence="11">
    <location>
        <begin position="128"/>
        <end position="134"/>
    </location>
    <ligand>
        <name>S-adenosyl-L-methionine</name>
        <dbReference type="ChEBI" id="CHEBI:59789"/>
    </ligand>
</feature>
<dbReference type="Pfam" id="PF25378">
    <property type="entry name" value="PUA_NSUN2"/>
    <property type="match status" value="1"/>
</dbReference>
<keyword evidence="7 11" id="KW-0949">S-adenosyl-L-methionine</keyword>
<dbReference type="InterPro" id="IPR023270">
    <property type="entry name" value="RCMT_NCL1"/>
</dbReference>
<feature type="binding site" evidence="11">
    <location>
        <position position="185"/>
    </location>
    <ligand>
        <name>S-adenosyl-L-methionine</name>
        <dbReference type="ChEBI" id="CHEBI:59789"/>
    </ligand>
</feature>
<dbReference type="InterPro" id="IPR057285">
    <property type="entry name" value="Pre-PUA_NSUN2"/>
</dbReference>
<evidence type="ECO:0000313" key="13">
    <source>
        <dbReference type="EMBL" id="KAL1115524.1"/>
    </source>
</evidence>
<keyword evidence="9 11" id="KW-0694">RNA-binding</keyword>
<accession>A0ABD0XW71</accession>
<dbReference type="PROSITE" id="PS51686">
    <property type="entry name" value="SAM_MT_RSMB_NOP"/>
    <property type="match status" value="1"/>
</dbReference>
<keyword evidence="6 11" id="KW-0808">Transferase</keyword>
<evidence type="ECO:0000256" key="10">
    <source>
        <dbReference type="ARBA" id="ARBA00023242"/>
    </source>
</evidence>
<feature type="binding site" evidence="11">
    <location>
        <position position="158"/>
    </location>
    <ligand>
        <name>S-adenosyl-L-methionine</name>
        <dbReference type="ChEBI" id="CHEBI:59789"/>
    </ligand>
</feature>
<evidence type="ECO:0000256" key="7">
    <source>
        <dbReference type="ARBA" id="ARBA00022691"/>
    </source>
</evidence>
<dbReference type="AlphaFoldDB" id="A0ABD0XW71"/>
<dbReference type="PRINTS" id="PR02011">
    <property type="entry name" value="RCMTNCL1"/>
</dbReference>
<dbReference type="InterPro" id="IPR049560">
    <property type="entry name" value="MeTrfase_RsmB-F_NOP2_cat"/>
</dbReference>
<evidence type="ECO:0000256" key="6">
    <source>
        <dbReference type="ARBA" id="ARBA00022679"/>
    </source>
</evidence>
<evidence type="ECO:0000256" key="4">
    <source>
        <dbReference type="ARBA" id="ARBA00022555"/>
    </source>
</evidence>
<feature type="domain" description="SAM-dependent MTase RsmB/NOP-type" evidence="12">
    <location>
        <begin position="9"/>
        <end position="355"/>
    </location>
</feature>
<dbReference type="GO" id="GO:0000049">
    <property type="term" value="F:tRNA binding"/>
    <property type="evidence" value="ECO:0007669"/>
    <property type="project" value="UniProtKB-KW"/>
</dbReference>
<dbReference type="InterPro" id="IPR023267">
    <property type="entry name" value="RCMT"/>
</dbReference>
<dbReference type="PANTHER" id="PTHR22808">
    <property type="entry name" value="NCL1 YEAST -RELATED NOL1/NOP2/FMU SUN DOMAIN-CONTAINING"/>
    <property type="match status" value="1"/>
</dbReference>
<dbReference type="GO" id="GO:0008168">
    <property type="term" value="F:methyltransferase activity"/>
    <property type="evidence" value="ECO:0007669"/>
    <property type="project" value="UniProtKB-KW"/>
</dbReference>
<protein>
    <recommendedName>
        <fullName evidence="3">tRNA (cytosine(34)-C(5))-methyltransferase</fullName>
        <ecNumber evidence="3">2.1.1.203</ecNumber>
    </recommendedName>
</protein>
<dbReference type="FunFam" id="3.40.50.150:FF:000271">
    <property type="entry name" value="NOL1/NOP2/Sun family protein"/>
    <property type="match status" value="1"/>
</dbReference>
<evidence type="ECO:0000259" key="12">
    <source>
        <dbReference type="PROSITE" id="PS51686"/>
    </source>
</evidence>
<sequence>MPESEWDEFLKSMRRDLPTAFRISAACPQRESARLLDIVRGEFFERLINEEIPQDAEEDKDVRRYPDSLGWQMELSRKDIRRCESYFRLHNFLMKETACGAISRQETVSMIPPLLLDVQPHHKVLDMCAAPGSKTAQLIELLHSGESKVPDGFVIANDIDNSRCYMLVHQAKRLNSPSIAITNHDSSTMPNLYLGGQEERSVKFDRILCDVPCSGDGTLRKNADIWPKWNTANANNLHGIQYRIVKRGLELLEVGGRLVYSTCSLNPVENEAVICRILAESAGSVELVEVSERVPGLRWSPGLSTWLPASRDLSLYSAYDQVDEKWRTVVRPSIMRILPHHQDTGGFFVAALVKQSRLPWEATQPKAEDTTARQEPARKKRRVFGYREDPYVFFEPEEPVWLSIRDFYDMSADFGSTCLLTRCTFGKKKNIYFVSPQLKRIISTNQTNVKIINTGVKVFARCDNKSMGCSFRLVQEGLESIKKYIGDKRRLSLPKEELVEILFHTDPTQPLDVDKLSDNTRKRIEEISPGSCVLDYSGDDLEVTLVGWRGSKSIRAYVALEDAVHYLRLLGAPVEKFGESWFRIDFKGGKQPDCREIIIGGAYRK</sequence>
<keyword evidence="5 11" id="KW-0489">Methyltransferase</keyword>
<dbReference type="EC" id="2.1.1.203" evidence="3"/>
<keyword evidence="4" id="KW-0820">tRNA-binding</keyword>
<evidence type="ECO:0000256" key="1">
    <source>
        <dbReference type="ARBA" id="ARBA00004123"/>
    </source>
</evidence>
<evidence type="ECO:0000256" key="9">
    <source>
        <dbReference type="ARBA" id="ARBA00022884"/>
    </source>
</evidence>
<dbReference type="GO" id="GO:0030488">
    <property type="term" value="P:tRNA methylation"/>
    <property type="evidence" value="ECO:0007669"/>
    <property type="project" value="UniProtKB-ARBA"/>
</dbReference>
<dbReference type="Pfam" id="PF25376">
    <property type="entry name" value="Pre-PUA_NSUN2"/>
    <property type="match status" value="1"/>
</dbReference>
<feature type="active site" description="Nucleophile" evidence="11">
    <location>
        <position position="263"/>
    </location>
</feature>
<feature type="binding site" evidence="11">
    <location>
        <position position="210"/>
    </location>
    <ligand>
        <name>S-adenosyl-L-methionine</name>
        <dbReference type="ChEBI" id="CHEBI:59789"/>
    </ligand>
</feature>
<comment type="subcellular location">
    <subcellularLocation>
        <location evidence="1">Nucleus</location>
    </subcellularLocation>
</comment>
<evidence type="ECO:0000256" key="11">
    <source>
        <dbReference type="PROSITE-ProRule" id="PRU01023"/>
    </source>
</evidence>
<dbReference type="Pfam" id="PF01189">
    <property type="entry name" value="Methyltr_RsmB-F"/>
    <property type="match status" value="1"/>
</dbReference>
<evidence type="ECO:0000313" key="14">
    <source>
        <dbReference type="Proteomes" id="UP001558652"/>
    </source>
</evidence>
<dbReference type="InterPro" id="IPR001678">
    <property type="entry name" value="MeTrfase_RsmB-F_NOP2_dom"/>
</dbReference>
<dbReference type="SUPFAM" id="SSF53335">
    <property type="entry name" value="S-adenosyl-L-methionine-dependent methyltransferases"/>
    <property type="match status" value="1"/>
</dbReference>
<keyword evidence="10" id="KW-0539">Nucleus</keyword>
<evidence type="ECO:0000256" key="8">
    <source>
        <dbReference type="ARBA" id="ARBA00022694"/>
    </source>
</evidence>
<gene>
    <name evidence="13" type="ORF">AAG570_007553</name>
</gene>
<organism evidence="13 14">
    <name type="scientific">Ranatra chinensis</name>
    <dbReference type="NCBI Taxonomy" id="642074"/>
    <lineage>
        <taxon>Eukaryota</taxon>
        <taxon>Metazoa</taxon>
        <taxon>Ecdysozoa</taxon>
        <taxon>Arthropoda</taxon>
        <taxon>Hexapoda</taxon>
        <taxon>Insecta</taxon>
        <taxon>Pterygota</taxon>
        <taxon>Neoptera</taxon>
        <taxon>Paraneoptera</taxon>
        <taxon>Hemiptera</taxon>
        <taxon>Heteroptera</taxon>
        <taxon>Panheteroptera</taxon>
        <taxon>Nepomorpha</taxon>
        <taxon>Nepidae</taxon>
        <taxon>Ranatrinae</taxon>
        <taxon>Ranatra</taxon>
    </lineage>
</organism>
<evidence type="ECO:0000256" key="2">
    <source>
        <dbReference type="ARBA" id="ARBA00007494"/>
    </source>
</evidence>
<proteinExistence type="inferred from homology"/>
<comment type="similarity">
    <text evidence="2 11">Belongs to the class I-like SAM-binding methyltransferase superfamily. RsmB/NOP family.</text>
</comment>
<keyword evidence="8" id="KW-0819">tRNA processing</keyword>
<keyword evidence="14" id="KW-1185">Reference proteome</keyword>
<comment type="caution">
    <text evidence="13">The sequence shown here is derived from an EMBL/GenBank/DDBJ whole genome shotgun (WGS) entry which is preliminary data.</text>
</comment>
<dbReference type="InterPro" id="IPR018314">
    <property type="entry name" value="RsmB/NOL1/NOP2-like_CS"/>
</dbReference>
<evidence type="ECO:0000256" key="5">
    <source>
        <dbReference type="ARBA" id="ARBA00022603"/>
    </source>
</evidence>
<name>A0ABD0XW71_9HEMI</name>
<dbReference type="PANTHER" id="PTHR22808:SF1">
    <property type="entry name" value="RNA CYTOSINE-C(5)-METHYLTRANSFERASE NSUN2-RELATED"/>
    <property type="match status" value="1"/>
</dbReference>
<dbReference type="Proteomes" id="UP001558652">
    <property type="component" value="Unassembled WGS sequence"/>
</dbReference>
<dbReference type="InterPro" id="IPR057286">
    <property type="entry name" value="PUA_NSUN2"/>
</dbReference>
<dbReference type="EMBL" id="JBFDAA010000020">
    <property type="protein sequence ID" value="KAL1115524.1"/>
    <property type="molecule type" value="Genomic_DNA"/>
</dbReference>
<dbReference type="InterPro" id="IPR029063">
    <property type="entry name" value="SAM-dependent_MTases_sf"/>
</dbReference>
<dbReference type="PROSITE" id="PS01153">
    <property type="entry name" value="NOL1_NOP2_SUN"/>
    <property type="match status" value="1"/>
</dbReference>
<dbReference type="PRINTS" id="PR02008">
    <property type="entry name" value="RCMTFAMILY"/>
</dbReference>
<reference evidence="13 14" key="1">
    <citation type="submission" date="2024-07" db="EMBL/GenBank/DDBJ databases">
        <title>Chromosome-level genome assembly of the water stick insect Ranatra chinensis (Heteroptera: Nepidae).</title>
        <authorList>
            <person name="Liu X."/>
        </authorList>
    </citation>
    <scope>NUCLEOTIDE SEQUENCE [LARGE SCALE GENOMIC DNA]</scope>
    <source>
        <strain evidence="13">Cailab_2021Rc</strain>
        <tissue evidence="13">Muscle</tissue>
    </source>
</reference>
<dbReference type="GO" id="GO:0005634">
    <property type="term" value="C:nucleus"/>
    <property type="evidence" value="ECO:0007669"/>
    <property type="project" value="UniProtKB-SubCell"/>
</dbReference>
<dbReference type="Gene3D" id="3.40.50.150">
    <property type="entry name" value="Vaccinia Virus protein VP39"/>
    <property type="match status" value="1"/>
</dbReference>
<evidence type="ECO:0000256" key="3">
    <source>
        <dbReference type="ARBA" id="ARBA00012629"/>
    </source>
</evidence>